<dbReference type="InterPro" id="IPR000477">
    <property type="entry name" value="RT_dom"/>
</dbReference>
<dbReference type="InterPro" id="IPR001584">
    <property type="entry name" value="Integrase_cat-core"/>
</dbReference>
<dbReference type="PANTHER" id="PTHR37984">
    <property type="entry name" value="PROTEIN CBG26694"/>
    <property type="match status" value="1"/>
</dbReference>
<proteinExistence type="predicted"/>
<evidence type="ECO:0000313" key="6">
    <source>
        <dbReference type="Proteomes" id="UP001075354"/>
    </source>
</evidence>
<evidence type="ECO:0000259" key="3">
    <source>
        <dbReference type="PROSITE" id="PS50878"/>
    </source>
</evidence>
<dbReference type="AlphaFoldDB" id="A0AAV7X2H2"/>
<dbReference type="Proteomes" id="UP001075354">
    <property type="component" value="Unassembled WGS sequence"/>
</dbReference>
<dbReference type="CDD" id="cd09274">
    <property type="entry name" value="RNase_HI_RT_Ty3"/>
    <property type="match status" value="1"/>
</dbReference>
<dbReference type="EC" id="2.7.7.49" evidence="1"/>
<dbReference type="InterPro" id="IPR041588">
    <property type="entry name" value="Integrase_H2C2"/>
</dbReference>
<dbReference type="Pfam" id="PF17919">
    <property type="entry name" value="RT_RNaseH_2"/>
    <property type="match status" value="1"/>
</dbReference>
<feature type="domain" description="Integrase catalytic" evidence="4">
    <location>
        <begin position="784"/>
        <end position="944"/>
    </location>
</feature>
<dbReference type="Pfam" id="PF00078">
    <property type="entry name" value="RVT_1"/>
    <property type="match status" value="1"/>
</dbReference>
<dbReference type="Pfam" id="PF17921">
    <property type="entry name" value="Integrase_H2C2"/>
    <property type="match status" value="1"/>
</dbReference>
<dbReference type="Gene3D" id="3.30.420.10">
    <property type="entry name" value="Ribonuclease H-like superfamily/Ribonuclease H"/>
    <property type="match status" value="1"/>
</dbReference>
<dbReference type="EMBL" id="JAPTSV010000801">
    <property type="protein sequence ID" value="KAJ1518959.1"/>
    <property type="molecule type" value="Genomic_DNA"/>
</dbReference>
<dbReference type="Pfam" id="PF00665">
    <property type="entry name" value="rve"/>
    <property type="match status" value="1"/>
</dbReference>
<evidence type="ECO:0000256" key="2">
    <source>
        <dbReference type="ARBA" id="ARBA00023268"/>
    </source>
</evidence>
<feature type="domain" description="Reverse transcriptase" evidence="3">
    <location>
        <begin position="193"/>
        <end position="379"/>
    </location>
</feature>
<reference evidence="5" key="1">
    <citation type="submission" date="2022-12" db="EMBL/GenBank/DDBJ databases">
        <title>Chromosome-level genome assembly of the bean flower thrips Megalurothrips usitatus.</title>
        <authorList>
            <person name="Ma L."/>
            <person name="Liu Q."/>
            <person name="Li H."/>
            <person name="Cai W."/>
        </authorList>
    </citation>
    <scope>NUCLEOTIDE SEQUENCE</scope>
    <source>
        <strain evidence="5">Cailab_2022a</strain>
    </source>
</reference>
<dbReference type="InterPro" id="IPR043128">
    <property type="entry name" value="Rev_trsase/Diguanyl_cyclase"/>
</dbReference>
<dbReference type="InterPro" id="IPR050951">
    <property type="entry name" value="Retrovirus_Pol_polyprotein"/>
</dbReference>
<keyword evidence="2" id="KW-0511">Multifunctional enzyme</keyword>
<evidence type="ECO:0000313" key="5">
    <source>
        <dbReference type="EMBL" id="KAJ1518959.1"/>
    </source>
</evidence>
<dbReference type="GO" id="GO:0003676">
    <property type="term" value="F:nucleic acid binding"/>
    <property type="evidence" value="ECO:0007669"/>
    <property type="project" value="InterPro"/>
</dbReference>
<gene>
    <name evidence="5" type="ORF">ONE63_011413</name>
</gene>
<dbReference type="CDD" id="cd01647">
    <property type="entry name" value="RT_LTR"/>
    <property type="match status" value="1"/>
</dbReference>
<dbReference type="InterPro" id="IPR012337">
    <property type="entry name" value="RNaseH-like_sf"/>
</dbReference>
<sequence>MDVESIYEGPRYLKATSPVLIPPKTIKWVRVDIFPHKINEDTVFVGNPHLFRNYKLLVSDFILSKQGRHYIQVTNTDDTRKHIFPHHNLAVTAEHENVFYDALRSVSVVETQVESQEMKFNMNPDLTPKQKQQATELLHEFKDVFVSDVSELRRCNYPPIHISYDESKVVRQRNYRMSPDEKEFAEKHIQKLLSADLIEYSTSVHCTPILVVPKPSHEPNKPNYRLVQDFRKINKILKDIKYPIPDQEELLDSFEGKSWHSVTDNCSGYTQLALHPDSRDITAFDSPSGSRFRWKSLPQGISIAPSVYALAMDHLLLKLKKQKKICNYFDDTHIGSKSFEEHLVVLREYFSLLREHAIKLNLQKSTFFQNKVQFLGMEIDGKHVRVSQKRIKGITKMEAPKSKDELRSTLGILNYNRKFIQNYTQKAAPLLELLKNNKDFIWESEQQAAFDLLKSELACPPALRLYNPTCNIRVCTDASYKGLGIALYIQDKATRRYHPLAFASRRLTPSETKLPIYYLELAALVLAFVKFRCYLQNRQVEIEVLTDHQSLQSILKTQKPEGALAKYIVFLSQFQFNLKYRKGVSHLDADALSRAPVGKEPTLSVEQLVDRVFPDIHQGEHNLSSCAAVTTRAQRAKELEKENQAALLNHMNQTDGKEVLNILLDKTEILKDLQQADEKLAAVVADIQSNSLTSRDSHYRLKNKLLYWEQDSRLLLVVPSSCRKYVLAEFHDNRGHRATKHLIANIVLEGLWWRSMASDAQAYARSCKYCQLTDDSRDKPGFLKPSLPTRMFSKISCDFVGKLPATANKFEHVCVIVDYYSKFMWTKAVKAADTNNAIECLSSFSFSFGMCDDYTTDSASYFTSFAFQKMLEKWDIFHNAFRPVPHCNGQCERSIKSLKDIMSQFLLQFGDEWDQYLELSTFLYNVNYHSTIGCSPFFAVHGFNPVTPGILQMLPSGDLPLESKLKVHKDLIKNLKVRIKKSQVKYKKYYDKNRRPVYFSVGQLVRIRVEDDVISWPKKKIKWKGPYKIVGKKSNLFYFIMTVVRTPAGRRKNVVKVYHVRNIRPYVRRPGDLRVSSISTKLVKRVSFDDCPSFIP</sequence>
<name>A0AAV7X2H2_9NEOP</name>
<dbReference type="FunFam" id="3.30.70.270:FF:000020">
    <property type="entry name" value="Transposon Tf2-6 polyprotein-like Protein"/>
    <property type="match status" value="1"/>
</dbReference>
<dbReference type="PANTHER" id="PTHR37984:SF5">
    <property type="entry name" value="PROTEIN NYNRIN-LIKE"/>
    <property type="match status" value="1"/>
</dbReference>
<organism evidence="5 6">
    <name type="scientific">Megalurothrips usitatus</name>
    <name type="common">bean blossom thrips</name>
    <dbReference type="NCBI Taxonomy" id="439358"/>
    <lineage>
        <taxon>Eukaryota</taxon>
        <taxon>Metazoa</taxon>
        <taxon>Ecdysozoa</taxon>
        <taxon>Arthropoda</taxon>
        <taxon>Hexapoda</taxon>
        <taxon>Insecta</taxon>
        <taxon>Pterygota</taxon>
        <taxon>Neoptera</taxon>
        <taxon>Paraneoptera</taxon>
        <taxon>Thysanoptera</taxon>
        <taxon>Terebrantia</taxon>
        <taxon>Thripoidea</taxon>
        <taxon>Thripidae</taxon>
        <taxon>Megalurothrips</taxon>
    </lineage>
</organism>
<dbReference type="PROSITE" id="PS50878">
    <property type="entry name" value="RT_POL"/>
    <property type="match status" value="1"/>
</dbReference>
<dbReference type="SUPFAM" id="SSF56672">
    <property type="entry name" value="DNA/RNA polymerases"/>
    <property type="match status" value="1"/>
</dbReference>
<protein>
    <recommendedName>
        <fullName evidence="1">RNA-directed DNA polymerase</fullName>
        <ecNumber evidence="1">2.7.7.49</ecNumber>
    </recommendedName>
</protein>
<dbReference type="InterPro" id="IPR043502">
    <property type="entry name" value="DNA/RNA_pol_sf"/>
</dbReference>
<dbReference type="InterPro" id="IPR041577">
    <property type="entry name" value="RT_RNaseH_2"/>
</dbReference>
<dbReference type="Gene3D" id="1.10.340.70">
    <property type="match status" value="1"/>
</dbReference>
<dbReference type="GO" id="GO:0042575">
    <property type="term" value="C:DNA polymerase complex"/>
    <property type="evidence" value="ECO:0007669"/>
    <property type="project" value="UniProtKB-ARBA"/>
</dbReference>
<dbReference type="PROSITE" id="PS50994">
    <property type="entry name" value="INTEGRASE"/>
    <property type="match status" value="1"/>
</dbReference>
<comment type="caution">
    <text evidence="5">The sequence shown here is derived from an EMBL/GenBank/DDBJ whole genome shotgun (WGS) entry which is preliminary data.</text>
</comment>
<keyword evidence="6" id="KW-1185">Reference proteome</keyword>
<dbReference type="InterPro" id="IPR036397">
    <property type="entry name" value="RNaseH_sf"/>
</dbReference>
<dbReference type="Gene3D" id="3.10.10.10">
    <property type="entry name" value="HIV Type 1 Reverse Transcriptase, subunit A, domain 1"/>
    <property type="match status" value="1"/>
</dbReference>
<dbReference type="GO" id="GO:0015074">
    <property type="term" value="P:DNA integration"/>
    <property type="evidence" value="ECO:0007669"/>
    <property type="project" value="InterPro"/>
</dbReference>
<evidence type="ECO:0000259" key="4">
    <source>
        <dbReference type="PROSITE" id="PS50994"/>
    </source>
</evidence>
<evidence type="ECO:0000256" key="1">
    <source>
        <dbReference type="ARBA" id="ARBA00012493"/>
    </source>
</evidence>
<dbReference type="GO" id="GO:0003964">
    <property type="term" value="F:RNA-directed DNA polymerase activity"/>
    <property type="evidence" value="ECO:0007669"/>
    <property type="project" value="UniProtKB-EC"/>
</dbReference>
<dbReference type="Gene3D" id="3.30.70.270">
    <property type="match status" value="2"/>
</dbReference>
<accession>A0AAV7X2H2</accession>
<dbReference type="SUPFAM" id="SSF53098">
    <property type="entry name" value="Ribonuclease H-like"/>
    <property type="match status" value="1"/>
</dbReference>